<dbReference type="NCBIfam" id="TIGR03718">
    <property type="entry name" value="R_switched_Alx"/>
    <property type="match status" value="1"/>
</dbReference>
<evidence type="ECO:0000256" key="5">
    <source>
        <dbReference type="ARBA" id="ARBA00023136"/>
    </source>
</evidence>
<keyword evidence="8" id="KW-1185">Reference proteome</keyword>
<feature type="transmembrane region" description="Helical" evidence="6">
    <location>
        <begin position="201"/>
        <end position="223"/>
    </location>
</feature>
<dbReference type="AlphaFoldDB" id="A0A370GCF7"/>
<sequence>MISNVTNVWIWLGFSLFLVIALSLDTFLLGPKHARPHESIRASLTWTTIWVVCALIFNGLLWLYLFYTATPYIAHQKALEFLTGYIIEKSLSVDNLFAFYMIFSQFRIPLVYQQRVLTIGIWSAIILRLLLILFGVWLVTNFHWVLYIMGAFLLLTGIKICFAKEEEKDLADTAIFKLLKRFFRLTSKIHSHHFFIRIDRLLYATPLFVALVFVEISDLVFAFDSIPAIFAITTDPFIVWSSNIFAILGLRALYFLLAGMVHKFHMLKYGVALLLIFVGTKMLIEPWIHISVLLSLSVILGVLVFFTGLSIWQIKRQGR</sequence>
<comment type="similarity">
    <text evidence="2">Belongs to the TerC family.</text>
</comment>
<feature type="transmembrane region" description="Helical" evidence="6">
    <location>
        <begin position="116"/>
        <end position="138"/>
    </location>
</feature>
<dbReference type="Pfam" id="PF03741">
    <property type="entry name" value="TerC"/>
    <property type="match status" value="1"/>
</dbReference>
<name>A0A370GCF7_9COXI</name>
<evidence type="ECO:0000256" key="3">
    <source>
        <dbReference type="ARBA" id="ARBA00022692"/>
    </source>
</evidence>
<evidence type="ECO:0000313" key="8">
    <source>
        <dbReference type="Proteomes" id="UP000254720"/>
    </source>
</evidence>
<accession>A0A370GCF7</accession>
<keyword evidence="4 6" id="KW-1133">Transmembrane helix</keyword>
<dbReference type="InterPro" id="IPR022369">
    <property type="entry name" value="Integral_membrane_TerC_rswitch"/>
</dbReference>
<dbReference type="PANTHER" id="PTHR30238">
    <property type="entry name" value="MEMBRANE BOUND PREDICTED REDOX MODULATOR"/>
    <property type="match status" value="1"/>
</dbReference>
<keyword evidence="5 6" id="KW-0472">Membrane</keyword>
<dbReference type="GO" id="GO:0016020">
    <property type="term" value="C:membrane"/>
    <property type="evidence" value="ECO:0007669"/>
    <property type="project" value="UniProtKB-SubCell"/>
</dbReference>
<protein>
    <submittedName>
        <fullName evidence="7">TerC family integral membrane protein</fullName>
    </submittedName>
</protein>
<evidence type="ECO:0000256" key="1">
    <source>
        <dbReference type="ARBA" id="ARBA00004141"/>
    </source>
</evidence>
<dbReference type="Proteomes" id="UP000254720">
    <property type="component" value="Unassembled WGS sequence"/>
</dbReference>
<dbReference type="EMBL" id="QQAX01000019">
    <property type="protein sequence ID" value="RDI41512.1"/>
    <property type="molecule type" value="Genomic_DNA"/>
</dbReference>
<feature type="transmembrane region" description="Helical" evidence="6">
    <location>
        <begin position="266"/>
        <end position="284"/>
    </location>
</feature>
<gene>
    <name evidence="7" type="ORF">C8D86_11930</name>
</gene>
<feature type="transmembrane region" description="Helical" evidence="6">
    <location>
        <begin position="290"/>
        <end position="312"/>
    </location>
</feature>
<dbReference type="RefSeq" id="WP_232058613.1">
    <property type="nucleotide sequence ID" value="NZ_LR699114.1"/>
</dbReference>
<comment type="subcellular location">
    <subcellularLocation>
        <location evidence="1">Membrane</location>
        <topology evidence="1">Multi-pass membrane protein</topology>
    </subcellularLocation>
</comment>
<feature type="transmembrane region" description="Helical" evidence="6">
    <location>
        <begin position="42"/>
        <end position="65"/>
    </location>
</feature>
<reference evidence="7 8" key="1">
    <citation type="submission" date="2018-07" db="EMBL/GenBank/DDBJ databases">
        <title>Genomic Encyclopedia of Type Strains, Phase IV (KMG-IV): sequencing the most valuable type-strain genomes for metagenomic binning, comparative biology and taxonomic classification.</title>
        <authorList>
            <person name="Goeker M."/>
        </authorList>
    </citation>
    <scope>NUCLEOTIDE SEQUENCE [LARGE SCALE GENOMIC DNA]</scope>
    <source>
        <strain evidence="7 8">DSM 16500</strain>
    </source>
</reference>
<comment type="caution">
    <text evidence="7">The sequence shown here is derived from an EMBL/GenBank/DDBJ whole genome shotgun (WGS) entry which is preliminary data.</text>
</comment>
<feature type="transmembrane region" description="Helical" evidence="6">
    <location>
        <begin position="229"/>
        <end position="254"/>
    </location>
</feature>
<evidence type="ECO:0000256" key="4">
    <source>
        <dbReference type="ARBA" id="ARBA00022989"/>
    </source>
</evidence>
<proteinExistence type="inferred from homology"/>
<feature type="transmembrane region" description="Helical" evidence="6">
    <location>
        <begin position="144"/>
        <end position="162"/>
    </location>
</feature>
<feature type="transmembrane region" description="Helical" evidence="6">
    <location>
        <begin position="6"/>
        <end position="30"/>
    </location>
</feature>
<keyword evidence="3 6" id="KW-0812">Transmembrane</keyword>
<organism evidence="7 8">
    <name type="scientific">Aquicella lusitana</name>
    <dbReference type="NCBI Taxonomy" id="254246"/>
    <lineage>
        <taxon>Bacteria</taxon>
        <taxon>Pseudomonadati</taxon>
        <taxon>Pseudomonadota</taxon>
        <taxon>Gammaproteobacteria</taxon>
        <taxon>Legionellales</taxon>
        <taxon>Coxiellaceae</taxon>
        <taxon>Aquicella</taxon>
    </lineage>
</organism>
<evidence type="ECO:0000256" key="6">
    <source>
        <dbReference type="SAM" id="Phobius"/>
    </source>
</evidence>
<dbReference type="InterPro" id="IPR005496">
    <property type="entry name" value="Integral_membrane_TerC"/>
</dbReference>
<evidence type="ECO:0000256" key="2">
    <source>
        <dbReference type="ARBA" id="ARBA00007511"/>
    </source>
</evidence>
<evidence type="ECO:0000313" key="7">
    <source>
        <dbReference type="EMBL" id="RDI41512.1"/>
    </source>
</evidence>
<dbReference type="PANTHER" id="PTHR30238:SF0">
    <property type="entry name" value="THYLAKOID MEMBRANE PROTEIN TERC, CHLOROPLASTIC"/>
    <property type="match status" value="1"/>
</dbReference>